<dbReference type="Proteomes" id="UP000813461">
    <property type="component" value="Unassembled WGS sequence"/>
</dbReference>
<comment type="caution">
    <text evidence="1">The sequence shown here is derived from an EMBL/GenBank/DDBJ whole genome shotgun (WGS) entry which is preliminary data.</text>
</comment>
<evidence type="ECO:0000313" key="2">
    <source>
        <dbReference type="Proteomes" id="UP000813461"/>
    </source>
</evidence>
<gene>
    <name evidence="1" type="ORF">FB567DRAFT_547001</name>
</gene>
<keyword evidence="2" id="KW-1185">Reference proteome</keyword>
<protein>
    <submittedName>
        <fullName evidence="1">Uncharacterized protein</fullName>
    </submittedName>
</protein>
<sequence>MVSPSAATTAIVSLQAKVKTEMQPSLQKAYDPLSKAVAQFWRVDEQLQNAENGIKSVEQFNKDLKTLVTMTARLGGFVPAIGKALQIFVDGITKSNIMVQIGNVIKGLKKAIDKTAQKNVAGCTEALKAIASFFKVVDAAVAAAAAAPKGSIDVANPLSNPTMVLGTVSKEWTTNIRQCAKYGDFTFSRANQKILVSHEQRHAEIGWSLCAVSSGVYSHMNAMVVRHGLTVGQDKAKGLFNKSVDPVLGPILRSTGIKDKLDKISAEMVKKLGLDQQRDALDLKVTEVMGKLDPVLKLLEEKVNSLPRSLIKFEKGIQDFRTNPTQVAINAVLQAMKTKGPVRTTRAMIHVPAGISIHDEESLTQTTETETASPLAETTLFTRVETNSDYVTRTQTELDAFTTSTQSLHTFIAPYLGYAYYSSP</sequence>
<organism evidence="1 2">
    <name type="scientific">Paraphoma chrysanthemicola</name>
    <dbReference type="NCBI Taxonomy" id="798071"/>
    <lineage>
        <taxon>Eukaryota</taxon>
        <taxon>Fungi</taxon>
        <taxon>Dikarya</taxon>
        <taxon>Ascomycota</taxon>
        <taxon>Pezizomycotina</taxon>
        <taxon>Dothideomycetes</taxon>
        <taxon>Pleosporomycetidae</taxon>
        <taxon>Pleosporales</taxon>
        <taxon>Pleosporineae</taxon>
        <taxon>Phaeosphaeriaceae</taxon>
        <taxon>Paraphoma</taxon>
    </lineage>
</organism>
<proteinExistence type="predicted"/>
<dbReference type="AlphaFoldDB" id="A0A8K0W116"/>
<accession>A0A8K0W116</accession>
<reference evidence="1" key="1">
    <citation type="journal article" date="2021" name="Nat. Commun.">
        <title>Genetic determinants of endophytism in the Arabidopsis root mycobiome.</title>
        <authorList>
            <person name="Mesny F."/>
            <person name="Miyauchi S."/>
            <person name="Thiergart T."/>
            <person name="Pickel B."/>
            <person name="Atanasova L."/>
            <person name="Karlsson M."/>
            <person name="Huettel B."/>
            <person name="Barry K.W."/>
            <person name="Haridas S."/>
            <person name="Chen C."/>
            <person name="Bauer D."/>
            <person name="Andreopoulos W."/>
            <person name="Pangilinan J."/>
            <person name="LaButti K."/>
            <person name="Riley R."/>
            <person name="Lipzen A."/>
            <person name="Clum A."/>
            <person name="Drula E."/>
            <person name="Henrissat B."/>
            <person name="Kohler A."/>
            <person name="Grigoriev I.V."/>
            <person name="Martin F.M."/>
            <person name="Hacquard S."/>
        </authorList>
    </citation>
    <scope>NUCLEOTIDE SEQUENCE</scope>
    <source>
        <strain evidence="1">MPI-SDFR-AT-0120</strain>
    </source>
</reference>
<evidence type="ECO:0000313" key="1">
    <source>
        <dbReference type="EMBL" id="KAH7089407.1"/>
    </source>
</evidence>
<dbReference type="EMBL" id="JAGMVJ010000006">
    <property type="protein sequence ID" value="KAH7089407.1"/>
    <property type="molecule type" value="Genomic_DNA"/>
</dbReference>
<name>A0A8K0W116_9PLEO</name>